<keyword evidence="6 8" id="KW-0472">Membrane</keyword>
<evidence type="ECO:0000256" key="3">
    <source>
        <dbReference type="ARBA" id="ARBA00022452"/>
    </source>
</evidence>
<evidence type="ECO:0000256" key="9">
    <source>
        <dbReference type="SAM" id="Coils"/>
    </source>
</evidence>
<organism evidence="12 13">
    <name type="scientific">Fusobacterium necrophorum subsp. funduliforme</name>
    <dbReference type="NCBI Taxonomy" id="143387"/>
    <lineage>
        <taxon>Bacteria</taxon>
        <taxon>Fusobacteriati</taxon>
        <taxon>Fusobacteriota</taxon>
        <taxon>Fusobacteriia</taxon>
        <taxon>Fusobacteriales</taxon>
        <taxon>Fusobacteriaceae</taxon>
        <taxon>Fusobacterium</taxon>
    </lineage>
</organism>
<comment type="caution">
    <text evidence="12">The sequence shown here is derived from an EMBL/GenBank/DDBJ whole genome shotgun (WGS) entry which is preliminary data.</text>
</comment>
<dbReference type="Proteomes" id="UP000075816">
    <property type="component" value="Unassembled WGS sequence"/>
</dbReference>
<evidence type="ECO:0000256" key="1">
    <source>
        <dbReference type="ARBA" id="ARBA00004571"/>
    </source>
</evidence>
<keyword evidence="2 8" id="KW-0813">Transport</keyword>
<dbReference type="RefSeq" id="WP_005959305.1">
    <property type="nucleotide sequence ID" value="NZ_CAXOUM010000026.1"/>
</dbReference>
<evidence type="ECO:0000256" key="5">
    <source>
        <dbReference type="ARBA" id="ARBA00022729"/>
    </source>
</evidence>
<keyword evidence="4 8" id="KW-0812">Transmembrane</keyword>
<dbReference type="PANTHER" id="PTHR30069:SF29">
    <property type="entry name" value="HEMOGLOBIN AND HEMOGLOBIN-HAPTOGLOBIN-BINDING PROTEIN 1-RELATED"/>
    <property type="match status" value="1"/>
</dbReference>
<dbReference type="Gene3D" id="2.40.170.20">
    <property type="entry name" value="TonB-dependent receptor, beta-barrel domain"/>
    <property type="match status" value="2"/>
</dbReference>
<comment type="subcellular location">
    <subcellularLocation>
        <location evidence="1 8">Cell outer membrane</location>
        <topology evidence="1 8">Multi-pass membrane protein</topology>
    </subcellularLocation>
</comment>
<dbReference type="eggNOG" id="COG4206">
    <property type="taxonomic scope" value="Bacteria"/>
</dbReference>
<protein>
    <submittedName>
        <fullName evidence="12">TonB-dependent receptor</fullName>
    </submittedName>
</protein>
<evidence type="ECO:0000256" key="7">
    <source>
        <dbReference type="ARBA" id="ARBA00023237"/>
    </source>
</evidence>
<dbReference type="PANTHER" id="PTHR30069">
    <property type="entry name" value="TONB-DEPENDENT OUTER MEMBRANE RECEPTOR"/>
    <property type="match status" value="1"/>
</dbReference>
<sequence>MKKENTGMWQRILKIGMLSIILLYWTDSLYAIETTGNMQSTTMSVSGETVNFKMEGITVEAKRPDWESKLSPGTVTVIRPDDYKGEQKDLPDFLKMVPGVHVREINGKGQYTTVSVRGSTAAQVGVFVDGVLFNLGGDAAADISTIPVHNVERIEVYRGYIPARFGGTFMGGVINIVTKKPNRGNVTASVGRSSFGGKKANLQFDLPLGSGTLMVGINHDESKGNFKYKNFSYDRDKEYQKEVENAKSWERGAIDNYNKAFKELKEYDFTDSDGNIFKADTLEEATQIVKNNQDRWENSLQEAKNDIDNNFLVNLEDFPIFPGIEKENILPFLRSTHIDAQQALYDSIYKEYTVNQENNILPKWEDSEGNYIVPDRVQDFIDFYNKETGEEHLHFQQILARCDGRFEDIERWIGSYGDSEAVGYAQQAEKSVKEMEKHKKQAEAVKDHYRRRKANDYKNMDIILKWQDEHWMAKATWKRIKRHLPFPIDENYGNAPYIDTDLMANNPLSIFYHRNQKLTVQEFLFGRRDTFRNLEWGWSVNYLKQEKDYYVDDWEWLEKNTGSLLNSYRPNTLWSKYDSHRWGAKLDGSYKAGERHIIEFMVNASKEKMDIDGWRMKDFSSHSSDTRARWRNYYEQDIFNAQLQDTITLNRKGDLWLTPSIRYNRSTILGRSERYDKKKDPQKWKFFSREDKQTDDKVTWQVAIKKQFNEHFTLRATGGSYYRLLNMYEIAGDGAGIIPMPNIKGDGSIEEGGKTHVFPMPEEGKQWDVSAIWDGAALGAKAAKLQLTYFGRDSKRILELGSWNRFFFVYTNAVSAKVHGAEIQADLSWKKWDLNLQATYTRPRNVVYDNSALPEAIHWNGGVFKGFLTYQPKWEGTARITYRPNPRWSIFSQFRYVGEMITSRIPLATGDFMVQSSLTAWDLGIKCKLTEHFQIALGVNDLFNKANDMYHKYKSINYQTNIQYPIQGRSYYASFQYKF</sequence>
<comment type="similarity">
    <text evidence="8">Belongs to the TonB-dependent receptor family.</text>
</comment>
<evidence type="ECO:0000313" key="12">
    <source>
        <dbReference type="EMBL" id="KYL05438.1"/>
    </source>
</evidence>
<dbReference type="GO" id="GO:0015344">
    <property type="term" value="F:siderophore uptake transmembrane transporter activity"/>
    <property type="evidence" value="ECO:0007669"/>
    <property type="project" value="TreeGrafter"/>
</dbReference>
<gene>
    <name evidence="12" type="ORF">A2J07_01505</name>
</gene>
<dbReference type="InterPro" id="IPR012910">
    <property type="entry name" value="Plug_dom"/>
</dbReference>
<proteinExistence type="inferred from homology"/>
<dbReference type="AlphaFoldDB" id="A0A162JAI5"/>
<evidence type="ECO:0000313" key="13">
    <source>
        <dbReference type="Proteomes" id="UP000075816"/>
    </source>
</evidence>
<keyword evidence="7 8" id="KW-0998">Cell outer membrane</keyword>
<dbReference type="KEGG" id="fnf:BSQ88_04585"/>
<keyword evidence="3 8" id="KW-1134">Transmembrane beta strand</keyword>
<reference evidence="12 13" key="1">
    <citation type="submission" date="2016-03" db="EMBL/GenBank/DDBJ databases">
        <title>Comparative genomics of human isolates of Fusobacterium necrophorum.</title>
        <authorList>
            <person name="Jensen A."/>
            <person name="Bank S."/>
            <person name="Andersen P.S."/>
            <person name="Kristensen L.H."/>
            <person name="Prag J."/>
        </authorList>
    </citation>
    <scope>NUCLEOTIDE SEQUENCE [LARGE SCALE GENOMIC DNA]</scope>
    <source>
        <strain evidence="12 13">LS_1264</strain>
    </source>
</reference>
<dbReference type="SUPFAM" id="SSF56935">
    <property type="entry name" value="Porins"/>
    <property type="match status" value="1"/>
</dbReference>
<feature type="transmembrane region" description="Helical" evidence="10">
    <location>
        <begin position="12"/>
        <end position="32"/>
    </location>
</feature>
<evidence type="ECO:0000256" key="2">
    <source>
        <dbReference type="ARBA" id="ARBA00022448"/>
    </source>
</evidence>
<keyword evidence="10" id="KW-1133">Transmembrane helix</keyword>
<keyword evidence="5" id="KW-0732">Signal</keyword>
<dbReference type="GO" id="GO:0044718">
    <property type="term" value="P:siderophore transmembrane transport"/>
    <property type="evidence" value="ECO:0007669"/>
    <property type="project" value="TreeGrafter"/>
</dbReference>
<dbReference type="PROSITE" id="PS52016">
    <property type="entry name" value="TONB_DEPENDENT_REC_3"/>
    <property type="match status" value="1"/>
</dbReference>
<dbReference type="InterPro" id="IPR036942">
    <property type="entry name" value="Beta-barrel_TonB_sf"/>
</dbReference>
<evidence type="ECO:0000259" key="11">
    <source>
        <dbReference type="Pfam" id="PF07715"/>
    </source>
</evidence>
<keyword evidence="9" id="KW-0175">Coiled coil</keyword>
<dbReference type="InterPro" id="IPR039426">
    <property type="entry name" value="TonB-dep_rcpt-like"/>
</dbReference>
<evidence type="ECO:0000256" key="6">
    <source>
        <dbReference type="ARBA" id="ARBA00023136"/>
    </source>
</evidence>
<dbReference type="GO" id="GO:0009279">
    <property type="term" value="C:cell outer membrane"/>
    <property type="evidence" value="ECO:0007669"/>
    <property type="project" value="UniProtKB-SubCell"/>
</dbReference>
<feature type="domain" description="TonB-dependent receptor plug" evidence="11">
    <location>
        <begin position="71"/>
        <end position="173"/>
    </location>
</feature>
<feature type="coiled-coil region" evidence="9">
    <location>
        <begin position="425"/>
        <end position="452"/>
    </location>
</feature>
<keyword evidence="12" id="KW-0675">Receptor</keyword>
<evidence type="ECO:0000256" key="4">
    <source>
        <dbReference type="ARBA" id="ARBA00022692"/>
    </source>
</evidence>
<name>A0A162JAI5_9FUSO</name>
<evidence type="ECO:0000256" key="10">
    <source>
        <dbReference type="SAM" id="Phobius"/>
    </source>
</evidence>
<dbReference type="EMBL" id="LVEA01000001">
    <property type="protein sequence ID" value="KYL05438.1"/>
    <property type="molecule type" value="Genomic_DNA"/>
</dbReference>
<accession>A0A162JAI5</accession>
<dbReference type="Pfam" id="PF07715">
    <property type="entry name" value="Plug"/>
    <property type="match status" value="1"/>
</dbReference>
<evidence type="ECO:0000256" key="8">
    <source>
        <dbReference type="PROSITE-ProRule" id="PRU01360"/>
    </source>
</evidence>